<organism evidence="3 4">
    <name type="scientific">Brenneria corticis</name>
    <dbReference type="NCBI Taxonomy" id="2173106"/>
    <lineage>
        <taxon>Bacteria</taxon>
        <taxon>Pseudomonadati</taxon>
        <taxon>Pseudomonadota</taxon>
        <taxon>Gammaproteobacteria</taxon>
        <taxon>Enterobacterales</taxon>
        <taxon>Pectobacteriaceae</taxon>
        <taxon>Brenneria</taxon>
    </lineage>
</organism>
<feature type="compositionally biased region" description="Low complexity" evidence="1">
    <location>
        <begin position="164"/>
        <end position="188"/>
    </location>
</feature>
<dbReference type="Pfam" id="PF25670">
    <property type="entry name" value="Phage_tail_C_2"/>
    <property type="match status" value="1"/>
</dbReference>
<evidence type="ECO:0000313" key="4">
    <source>
        <dbReference type="Proteomes" id="UP000296159"/>
    </source>
</evidence>
<proteinExistence type="predicted"/>
<sequence length="194" mass="20672">MCVHSRRGGVNNGWFNVLLSNQYTIDANGFYKSASPILRLANSNDSMPDNYLDGFESAGCGAVNNEAAGVTAERRETGVYLVIGALGLAESGWTIEIPQDVNGNRLCFVETETSENGDITVRVSKRQFDVETGNVIAGEPMDIPDGRWIDLRLSMPAMPESDQSAVDESADTSAEAASVATDVDSSTAESEPGI</sequence>
<name>A0A2U1TIJ3_9GAMM</name>
<dbReference type="InterPro" id="IPR058008">
    <property type="entry name" value="Gp26_C"/>
</dbReference>
<evidence type="ECO:0000313" key="3">
    <source>
        <dbReference type="EMBL" id="PWC09240.1"/>
    </source>
</evidence>
<accession>A0A2U1TIJ3</accession>
<comment type="caution">
    <text evidence="3">The sequence shown here is derived from an EMBL/GenBank/DDBJ whole genome shotgun (WGS) entry which is preliminary data.</text>
</comment>
<evidence type="ECO:0000256" key="1">
    <source>
        <dbReference type="SAM" id="MobiDB-lite"/>
    </source>
</evidence>
<gene>
    <name evidence="3" type="ORF">DDT56_24265</name>
</gene>
<reference evidence="3 4" key="1">
    <citation type="submission" date="2018-04" db="EMBL/GenBank/DDBJ databases">
        <title>Brenneria corticis sp.nov.</title>
        <authorList>
            <person name="Li Y."/>
        </authorList>
    </citation>
    <scope>NUCLEOTIDE SEQUENCE [LARGE SCALE GENOMIC DNA]</scope>
    <source>
        <strain evidence="3 4">CFCC 11842</strain>
    </source>
</reference>
<dbReference type="EMBL" id="QDKH01000070">
    <property type="protein sequence ID" value="PWC09240.1"/>
    <property type="molecule type" value="Genomic_DNA"/>
</dbReference>
<feature type="domain" description="Phage tail protein C-terminal" evidence="2">
    <location>
        <begin position="23"/>
        <end position="157"/>
    </location>
</feature>
<feature type="region of interest" description="Disordered" evidence="1">
    <location>
        <begin position="158"/>
        <end position="194"/>
    </location>
</feature>
<evidence type="ECO:0000259" key="2">
    <source>
        <dbReference type="Pfam" id="PF25670"/>
    </source>
</evidence>
<protein>
    <recommendedName>
        <fullName evidence="2">Phage tail protein C-terminal domain-containing protein</fullName>
    </recommendedName>
</protein>
<dbReference type="Proteomes" id="UP000296159">
    <property type="component" value="Unassembled WGS sequence"/>
</dbReference>
<keyword evidence="4" id="KW-1185">Reference proteome</keyword>
<dbReference type="AlphaFoldDB" id="A0A2U1TIJ3"/>